<dbReference type="InterPro" id="IPR039420">
    <property type="entry name" value="WalR-like"/>
</dbReference>
<feature type="DNA-binding region" description="OmpR/PhoB-type" evidence="9">
    <location>
        <begin position="131"/>
        <end position="229"/>
    </location>
</feature>
<comment type="function">
    <text evidence="7">May play the central regulatory role in sporulation. It may be an element of the effector pathway responsible for the activation of sporulation genes in response to nutritional stress. Spo0A may act in concert with spo0H (a sigma factor) to control the expression of some genes that are critical to the sporulation process.</text>
</comment>
<feature type="domain" description="Response regulatory" evidence="10">
    <location>
        <begin position="9"/>
        <end position="123"/>
    </location>
</feature>
<feature type="domain" description="OmpR/PhoB-type" evidence="11">
    <location>
        <begin position="131"/>
        <end position="229"/>
    </location>
</feature>
<name>A0A173UJ71_ANAHA</name>
<dbReference type="GO" id="GO:0000156">
    <property type="term" value="F:phosphorelay response regulator activity"/>
    <property type="evidence" value="ECO:0007669"/>
    <property type="project" value="TreeGrafter"/>
</dbReference>
<keyword evidence="3" id="KW-0902">Two-component regulatory system</keyword>
<evidence type="ECO:0000256" key="7">
    <source>
        <dbReference type="ARBA" id="ARBA00024867"/>
    </source>
</evidence>
<evidence type="ECO:0000256" key="6">
    <source>
        <dbReference type="ARBA" id="ARBA00023163"/>
    </source>
</evidence>
<dbReference type="Gene3D" id="1.10.10.10">
    <property type="entry name" value="Winged helix-like DNA-binding domain superfamily/Winged helix DNA-binding domain"/>
    <property type="match status" value="1"/>
</dbReference>
<organism evidence="12 13">
    <name type="scientific">Anaerostipes hadrus</name>
    <dbReference type="NCBI Taxonomy" id="649756"/>
    <lineage>
        <taxon>Bacteria</taxon>
        <taxon>Bacillati</taxon>
        <taxon>Bacillota</taxon>
        <taxon>Clostridia</taxon>
        <taxon>Lachnospirales</taxon>
        <taxon>Lachnospiraceae</taxon>
        <taxon>Anaerostipes</taxon>
    </lineage>
</organism>
<dbReference type="CDD" id="cd17625">
    <property type="entry name" value="REC_OmpR_DrrD-like"/>
    <property type="match status" value="1"/>
</dbReference>
<evidence type="ECO:0000259" key="10">
    <source>
        <dbReference type="PROSITE" id="PS50110"/>
    </source>
</evidence>
<dbReference type="InterPro" id="IPR001789">
    <property type="entry name" value="Sig_transdc_resp-reg_receiver"/>
</dbReference>
<dbReference type="Pfam" id="PF00486">
    <property type="entry name" value="Trans_reg_C"/>
    <property type="match status" value="1"/>
</dbReference>
<evidence type="ECO:0000256" key="1">
    <source>
        <dbReference type="ARBA" id="ARBA00018672"/>
    </source>
</evidence>
<evidence type="ECO:0000313" key="12">
    <source>
        <dbReference type="EMBL" id="CUN15103.1"/>
    </source>
</evidence>
<evidence type="ECO:0000256" key="5">
    <source>
        <dbReference type="ARBA" id="ARBA00023125"/>
    </source>
</evidence>
<dbReference type="SUPFAM" id="SSF52172">
    <property type="entry name" value="CheY-like"/>
    <property type="match status" value="1"/>
</dbReference>
<proteinExistence type="predicted"/>
<dbReference type="FunFam" id="1.10.10.10:FF:000005">
    <property type="entry name" value="Two-component system response regulator"/>
    <property type="match status" value="1"/>
</dbReference>
<evidence type="ECO:0000256" key="9">
    <source>
        <dbReference type="PROSITE-ProRule" id="PRU01091"/>
    </source>
</evidence>
<dbReference type="PROSITE" id="PS51755">
    <property type="entry name" value="OMPR_PHOB"/>
    <property type="match status" value="1"/>
</dbReference>
<dbReference type="FunFam" id="3.40.50.2300:FF:000002">
    <property type="entry name" value="DNA-binding response regulator PhoP"/>
    <property type="match status" value="1"/>
</dbReference>
<sequence length="230" mass="26714">MYYNKGIMRILVVEDEKDLRNIIKKRLVREHYSVDACGDGEEALDYIEMTSYDGVLLDIMLPGKDGFAVLKEVRQMGNDTPILLLTARDGIEDRVKGLDLGADDYLIKPFAFEELLARIRVMMRRKPQFVTNQLKIADLTLDRDTRIVTRAGKEISLSSKEFMVLECLMRNQNIVMTRQQIEQNAWNYDYEGGSNVIDVYIRYLRKKIDAGYEKKLIHTVRGTGYVMREE</sequence>
<dbReference type="GO" id="GO:0005829">
    <property type="term" value="C:cytosol"/>
    <property type="evidence" value="ECO:0007669"/>
    <property type="project" value="TreeGrafter"/>
</dbReference>
<accession>A0A173UJ71</accession>
<evidence type="ECO:0000259" key="11">
    <source>
        <dbReference type="PROSITE" id="PS51755"/>
    </source>
</evidence>
<dbReference type="CDD" id="cd00383">
    <property type="entry name" value="trans_reg_C"/>
    <property type="match status" value="1"/>
</dbReference>
<evidence type="ECO:0000256" key="8">
    <source>
        <dbReference type="PROSITE-ProRule" id="PRU00169"/>
    </source>
</evidence>
<evidence type="ECO:0000256" key="3">
    <source>
        <dbReference type="ARBA" id="ARBA00023012"/>
    </source>
</evidence>
<keyword evidence="4" id="KW-0805">Transcription regulation</keyword>
<keyword evidence="6" id="KW-0804">Transcription</keyword>
<dbReference type="Proteomes" id="UP000095553">
    <property type="component" value="Unassembled WGS sequence"/>
</dbReference>
<dbReference type="Pfam" id="PF00072">
    <property type="entry name" value="Response_reg"/>
    <property type="match status" value="1"/>
</dbReference>
<feature type="modified residue" description="4-aspartylphosphate" evidence="8">
    <location>
        <position position="58"/>
    </location>
</feature>
<dbReference type="PANTHER" id="PTHR48111:SF22">
    <property type="entry name" value="REGULATOR OF RPOS"/>
    <property type="match status" value="1"/>
</dbReference>
<gene>
    <name evidence="12" type="primary">mprA_2</name>
    <name evidence="12" type="ORF">ERS852571_02836</name>
</gene>
<dbReference type="EMBL" id="CYXY01000023">
    <property type="protein sequence ID" value="CUN15103.1"/>
    <property type="molecule type" value="Genomic_DNA"/>
</dbReference>
<dbReference type="GO" id="GO:0032993">
    <property type="term" value="C:protein-DNA complex"/>
    <property type="evidence" value="ECO:0007669"/>
    <property type="project" value="TreeGrafter"/>
</dbReference>
<dbReference type="SMART" id="SM00862">
    <property type="entry name" value="Trans_reg_C"/>
    <property type="match status" value="1"/>
</dbReference>
<evidence type="ECO:0000313" key="13">
    <source>
        <dbReference type="Proteomes" id="UP000095553"/>
    </source>
</evidence>
<dbReference type="InterPro" id="IPR036388">
    <property type="entry name" value="WH-like_DNA-bd_sf"/>
</dbReference>
<dbReference type="SMART" id="SM00448">
    <property type="entry name" value="REC"/>
    <property type="match status" value="1"/>
</dbReference>
<dbReference type="GO" id="GO:0000976">
    <property type="term" value="F:transcription cis-regulatory region binding"/>
    <property type="evidence" value="ECO:0007669"/>
    <property type="project" value="TreeGrafter"/>
</dbReference>
<protein>
    <recommendedName>
        <fullName evidence="1">Stage 0 sporulation protein A homolog</fullName>
    </recommendedName>
</protein>
<dbReference type="InterPro" id="IPR011006">
    <property type="entry name" value="CheY-like_superfamily"/>
</dbReference>
<keyword evidence="2 8" id="KW-0597">Phosphoprotein</keyword>
<evidence type="ECO:0000256" key="2">
    <source>
        <dbReference type="ARBA" id="ARBA00022553"/>
    </source>
</evidence>
<dbReference type="PROSITE" id="PS50110">
    <property type="entry name" value="RESPONSE_REGULATORY"/>
    <property type="match status" value="1"/>
</dbReference>
<dbReference type="InterPro" id="IPR001867">
    <property type="entry name" value="OmpR/PhoB-type_DNA-bd"/>
</dbReference>
<dbReference type="Gene3D" id="6.10.250.690">
    <property type="match status" value="1"/>
</dbReference>
<dbReference type="PANTHER" id="PTHR48111">
    <property type="entry name" value="REGULATOR OF RPOS"/>
    <property type="match status" value="1"/>
</dbReference>
<reference evidence="12 13" key="1">
    <citation type="submission" date="2015-09" db="EMBL/GenBank/DDBJ databases">
        <authorList>
            <consortium name="Pathogen Informatics"/>
        </authorList>
    </citation>
    <scope>NUCLEOTIDE SEQUENCE [LARGE SCALE GENOMIC DNA]</scope>
    <source>
        <strain evidence="12 13">2789STDY5834959</strain>
    </source>
</reference>
<dbReference type="Gene3D" id="3.40.50.2300">
    <property type="match status" value="1"/>
</dbReference>
<dbReference type="AlphaFoldDB" id="A0A173UJ71"/>
<keyword evidence="5 9" id="KW-0238">DNA-binding</keyword>
<evidence type="ECO:0000256" key="4">
    <source>
        <dbReference type="ARBA" id="ARBA00023015"/>
    </source>
</evidence>
<dbReference type="GO" id="GO:0006355">
    <property type="term" value="P:regulation of DNA-templated transcription"/>
    <property type="evidence" value="ECO:0007669"/>
    <property type="project" value="InterPro"/>
</dbReference>